<keyword evidence="3" id="KW-1185">Reference proteome</keyword>
<dbReference type="GO" id="GO:0004519">
    <property type="term" value="F:endonuclease activity"/>
    <property type="evidence" value="ECO:0007669"/>
    <property type="project" value="InterPro"/>
</dbReference>
<dbReference type="RefSeq" id="WP_014798789.1">
    <property type="nucleotide sequence ID" value="NC_018018.1"/>
</dbReference>
<organism evidence="2 3">
    <name type="scientific">Bernardetia litoralis (strain ATCC 23117 / DSM 6794 / NBRC 15988 / NCIMB 1366 / Fx l1 / Sio-4)</name>
    <name type="common">Flexibacter litoralis</name>
    <dbReference type="NCBI Taxonomy" id="880071"/>
    <lineage>
        <taxon>Bacteria</taxon>
        <taxon>Pseudomonadati</taxon>
        <taxon>Bacteroidota</taxon>
        <taxon>Cytophagia</taxon>
        <taxon>Cytophagales</taxon>
        <taxon>Bernardetiaceae</taxon>
        <taxon>Bernardetia</taxon>
    </lineage>
</organism>
<dbReference type="GO" id="GO:0008270">
    <property type="term" value="F:zinc ion binding"/>
    <property type="evidence" value="ECO:0007669"/>
    <property type="project" value="InterPro"/>
</dbReference>
<gene>
    <name evidence="2" type="ordered locus">Fleli_3014</name>
</gene>
<evidence type="ECO:0000313" key="3">
    <source>
        <dbReference type="Proteomes" id="UP000006054"/>
    </source>
</evidence>
<sequence length="384" mass="45314">MIPIQHRDLEKFAQRHCKAVLSELQFISFQNWVEKIVPLKELKKEYLKQKKVSFDIVEGAKKDRLIRVLLNINKDNREVIESYHSLYKKENNRDSINFSIFLAENDMIIKKSNFKPNSQIDKINQELNNIGITQTLEEILLFPPSEIDDLALKIKKKNGKLPDLISLYSNFSLTNNECFGTLGTKYNAYQLVEDLNINVCPYCNRNFIKNLNKSGKRICEMDHFYPKSEYPFLGMSFYNLIPSCKTCNQTFKETKLVSVNPYSKIEEFSFGLKIENSRFYYDKDGFSIDYDKARKVLGESFTRFKIEELYDQHKDQILELIQKQVTYPDSYIDELFQKYEGTFFRNREDVIRHLSNGIMEEENFHLRPLSKLTHDIAKELGLLD</sequence>
<feature type="domain" description="HNH" evidence="1">
    <location>
        <begin position="200"/>
        <end position="250"/>
    </location>
</feature>
<dbReference type="InterPro" id="IPR002711">
    <property type="entry name" value="HNH"/>
</dbReference>
<name>I4AN20_BERLS</name>
<dbReference type="EMBL" id="CP003345">
    <property type="protein sequence ID" value="AFM05355.1"/>
    <property type="molecule type" value="Genomic_DNA"/>
</dbReference>
<evidence type="ECO:0000313" key="2">
    <source>
        <dbReference type="EMBL" id="AFM05355.1"/>
    </source>
</evidence>
<reference evidence="3" key="1">
    <citation type="submission" date="2012-06" db="EMBL/GenBank/DDBJ databases">
        <title>The complete genome of Flexibacter litoralis DSM 6794.</title>
        <authorList>
            <person name="Lucas S."/>
            <person name="Copeland A."/>
            <person name="Lapidus A."/>
            <person name="Glavina del Rio T."/>
            <person name="Dalin E."/>
            <person name="Tice H."/>
            <person name="Bruce D."/>
            <person name="Goodwin L."/>
            <person name="Pitluck S."/>
            <person name="Peters L."/>
            <person name="Ovchinnikova G."/>
            <person name="Lu M."/>
            <person name="Kyrpides N."/>
            <person name="Mavromatis K."/>
            <person name="Ivanova N."/>
            <person name="Brettin T."/>
            <person name="Detter J.C."/>
            <person name="Han C."/>
            <person name="Larimer F."/>
            <person name="Land M."/>
            <person name="Hauser L."/>
            <person name="Markowitz V."/>
            <person name="Cheng J.-F."/>
            <person name="Hugenholtz P."/>
            <person name="Woyke T."/>
            <person name="Wu D."/>
            <person name="Spring S."/>
            <person name="Lang E."/>
            <person name="Kopitz M."/>
            <person name="Brambilla E."/>
            <person name="Klenk H.-P."/>
            <person name="Eisen J.A."/>
        </authorList>
    </citation>
    <scope>NUCLEOTIDE SEQUENCE [LARGE SCALE GENOMIC DNA]</scope>
    <source>
        <strain evidence="3">ATCC 23117 / DSM 6794 / NBRC 15988 / NCIMB 1366 / Sio-4</strain>
    </source>
</reference>
<dbReference type="STRING" id="880071.Fleli_3014"/>
<accession>I4AN20</accession>
<dbReference type="eggNOG" id="COG1403">
    <property type="taxonomic scope" value="Bacteria"/>
</dbReference>
<dbReference type="OrthoDB" id="9816185at2"/>
<dbReference type="PATRIC" id="fig|880071.3.peg.3010"/>
<protein>
    <recommendedName>
        <fullName evidence="1">HNH domain-containing protein</fullName>
    </recommendedName>
</protein>
<dbReference type="HOGENOM" id="CLU_051468_0_0_10"/>
<dbReference type="Gene3D" id="1.10.30.50">
    <property type="match status" value="1"/>
</dbReference>
<dbReference type="Pfam" id="PF01844">
    <property type="entry name" value="HNH"/>
    <property type="match status" value="1"/>
</dbReference>
<dbReference type="Proteomes" id="UP000006054">
    <property type="component" value="Chromosome"/>
</dbReference>
<proteinExistence type="predicted"/>
<evidence type="ECO:0000259" key="1">
    <source>
        <dbReference type="Pfam" id="PF01844"/>
    </source>
</evidence>
<dbReference type="KEGG" id="fli:Fleli_3014"/>
<dbReference type="AlphaFoldDB" id="I4AN20"/>
<dbReference type="GO" id="GO:0003676">
    <property type="term" value="F:nucleic acid binding"/>
    <property type="evidence" value="ECO:0007669"/>
    <property type="project" value="InterPro"/>
</dbReference>